<dbReference type="KEGG" id="gfe:Gferi_08695"/>
<keyword evidence="5" id="KW-0521">NADP</keyword>
<evidence type="ECO:0000256" key="2">
    <source>
        <dbReference type="ARBA" id="ARBA00004908"/>
    </source>
</evidence>
<evidence type="ECO:0000313" key="10">
    <source>
        <dbReference type="Proteomes" id="UP000095743"/>
    </source>
</evidence>
<proteinExistence type="inferred from homology"/>
<dbReference type="EMBL" id="CP017269">
    <property type="protein sequence ID" value="AOT69648.1"/>
    <property type="molecule type" value="Genomic_DNA"/>
</dbReference>
<dbReference type="EC" id="1.2.1.50" evidence="4"/>
<dbReference type="InterPro" id="IPR016162">
    <property type="entry name" value="Ald_DH_N"/>
</dbReference>
<name>A0A1D8GFF4_9FIRM</name>
<dbReference type="InterPro" id="IPR016161">
    <property type="entry name" value="Ald_DH/histidinol_DH"/>
</dbReference>
<comment type="pathway">
    <text evidence="2">Lipid metabolism; fatty acid reduction for biolumincescence.</text>
</comment>
<keyword evidence="7" id="KW-0455">Luminescence</keyword>
<evidence type="ECO:0000256" key="4">
    <source>
        <dbReference type="ARBA" id="ARBA00013020"/>
    </source>
</evidence>
<dbReference type="UniPathway" id="UPA00569"/>
<dbReference type="OrthoDB" id="580775at2"/>
<evidence type="ECO:0000256" key="5">
    <source>
        <dbReference type="ARBA" id="ARBA00022857"/>
    </source>
</evidence>
<dbReference type="GO" id="GO:0003995">
    <property type="term" value="F:acyl-CoA dehydrogenase activity"/>
    <property type="evidence" value="ECO:0007669"/>
    <property type="project" value="InterPro"/>
</dbReference>
<accession>A0A1D8GFF4</accession>
<protein>
    <recommendedName>
        <fullName evidence="4">long-chain-fatty-acyl-CoA reductase</fullName>
        <ecNumber evidence="4">1.2.1.50</ecNumber>
    </recommendedName>
</protein>
<keyword evidence="10" id="KW-1185">Reference proteome</keyword>
<evidence type="ECO:0000256" key="8">
    <source>
        <dbReference type="ARBA" id="ARBA00049412"/>
    </source>
</evidence>
<dbReference type="Gene3D" id="3.40.605.10">
    <property type="entry name" value="Aldehyde Dehydrogenase, Chain A, domain 1"/>
    <property type="match status" value="1"/>
</dbReference>
<organism evidence="9 10">
    <name type="scientific">Geosporobacter ferrireducens</name>
    <dbReference type="NCBI Taxonomy" id="1424294"/>
    <lineage>
        <taxon>Bacteria</taxon>
        <taxon>Bacillati</taxon>
        <taxon>Bacillota</taxon>
        <taxon>Clostridia</taxon>
        <taxon>Peptostreptococcales</taxon>
        <taxon>Thermotaleaceae</taxon>
        <taxon>Geosporobacter</taxon>
    </lineage>
</organism>
<evidence type="ECO:0000256" key="7">
    <source>
        <dbReference type="ARBA" id="ARBA00023223"/>
    </source>
</evidence>
<gene>
    <name evidence="9" type="ORF">Gferi_08695</name>
</gene>
<sequence length="432" mass="48860">MDNIYRGEPLLKEDISSKIFELRQKIEEDLLLEPLMPEVVIEAAHVLSKEINQQEVAGQLAALGVPKWAAKEYVRVTIDSLDRSALLKKLHAELGENPFTWKKVDEGIEEKNHPLGVILHIGAGNTLGVSAFSVIEGLLTGNINILKLPENEAGISSRLLMGLIEIEPRLKPYIYVFDVSSKNREAIHQLIEVANAVAVWGSDEAISAIRQLAPPSLPIIEWGHRLSFAYFTKNKNTDWDLQGLAKDICSTDQLYCSAPQCVFYETDDPEEIDDFAYRLSKHIEDAAKQYPPAARPLDVQAQITWTLELVKMEEILKEKKLITDKKKQYSVLVDYHADLKASPLFRNIWVMPIRREKLLSLLRAHKGHLQTVGLSCENEEFDELSKLFYGAGICRITPCGYMSVNYTGEPHDGMYALGRYVRKVNKRYLCGI</sequence>
<keyword evidence="6" id="KW-0560">Oxidoreductase</keyword>
<dbReference type="GO" id="GO:0008218">
    <property type="term" value="P:bioluminescence"/>
    <property type="evidence" value="ECO:0007669"/>
    <property type="project" value="UniProtKB-KW"/>
</dbReference>
<comment type="function">
    <text evidence="1">LuxC is the fatty acid reductase enzyme responsible for synthesis of the aldehyde substrate for the luminescent reaction catalyzed by luciferase.</text>
</comment>
<evidence type="ECO:0000256" key="3">
    <source>
        <dbReference type="ARBA" id="ARBA00010915"/>
    </source>
</evidence>
<dbReference type="SUPFAM" id="SSF53720">
    <property type="entry name" value="ALDH-like"/>
    <property type="match status" value="1"/>
</dbReference>
<dbReference type="GO" id="GO:0050062">
    <property type="term" value="F:long-chain-fatty-acyl-CoA reductase activity"/>
    <property type="evidence" value="ECO:0007669"/>
    <property type="project" value="UniProtKB-EC"/>
</dbReference>
<dbReference type="AlphaFoldDB" id="A0A1D8GFF4"/>
<comment type="catalytic activity">
    <reaction evidence="8">
        <text>a long-chain fatty aldehyde + NADP(+) + CoA = a long-chain fatty acyl-CoA + NADPH + H(+)</text>
        <dbReference type="Rhea" id="RHEA:15437"/>
        <dbReference type="ChEBI" id="CHEBI:15378"/>
        <dbReference type="ChEBI" id="CHEBI:17176"/>
        <dbReference type="ChEBI" id="CHEBI:57287"/>
        <dbReference type="ChEBI" id="CHEBI:57783"/>
        <dbReference type="ChEBI" id="CHEBI:58349"/>
        <dbReference type="ChEBI" id="CHEBI:83139"/>
        <dbReference type="EC" id="1.2.1.50"/>
    </reaction>
</comment>
<reference evidence="9 10" key="1">
    <citation type="submission" date="2016-09" db="EMBL/GenBank/DDBJ databases">
        <title>Genomic analysis reveals versatility of anaerobic energy metabolism of Geosporobacter ferrireducens IRF9 of phylum Firmicutes.</title>
        <authorList>
            <person name="Kim S.-J."/>
        </authorList>
    </citation>
    <scope>NUCLEOTIDE SEQUENCE [LARGE SCALE GENOMIC DNA]</scope>
    <source>
        <strain evidence="9 10">IRF9</strain>
    </source>
</reference>
<evidence type="ECO:0000256" key="6">
    <source>
        <dbReference type="ARBA" id="ARBA00023002"/>
    </source>
</evidence>
<evidence type="ECO:0000313" key="9">
    <source>
        <dbReference type="EMBL" id="AOT69648.1"/>
    </source>
</evidence>
<dbReference type="Pfam" id="PF05893">
    <property type="entry name" value="LuxC"/>
    <property type="match status" value="1"/>
</dbReference>
<dbReference type="STRING" id="1424294.Gferi_08695"/>
<evidence type="ECO:0000256" key="1">
    <source>
        <dbReference type="ARBA" id="ARBA00003277"/>
    </source>
</evidence>
<dbReference type="Proteomes" id="UP000095743">
    <property type="component" value="Chromosome"/>
</dbReference>
<comment type="similarity">
    <text evidence="3">Belongs to the LuxC family.</text>
</comment>
<dbReference type="RefSeq" id="WP_069975565.1">
    <property type="nucleotide sequence ID" value="NZ_CP017269.1"/>
</dbReference>
<dbReference type="InterPro" id="IPR008670">
    <property type="entry name" value="CoA_reduct_LuxC"/>
</dbReference>